<accession>B9SJ86</accession>
<keyword evidence="8" id="KW-1133">Transmembrane helix</keyword>
<dbReference type="GO" id="GO:0004497">
    <property type="term" value="F:monooxygenase activity"/>
    <property type="evidence" value="ECO:0007669"/>
    <property type="project" value="UniProtKB-KW"/>
</dbReference>
<keyword evidence="7" id="KW-0503">Monooxygenase</keyword>
<comment type="cofactor">
    <cofactor evidence="1">
        <name>heme</name>
        <dbReference type="ChEBI" id="CHEBI:30413"/>
    </cofactor>
</comment>
<evidence type="ECO:0000313" key="10">
    <source>
        <dbReference type="EMBL" id="EEF36332.1"/>
    </source>
</evidence>
<organism evidence="10 11">
    <name type="scientific">Ricinus communis</name>
    <name type="common">Castor bean</name>
    <dbReference type="NCBI Taxonomy" id="3988"/>
    <lineage>
        <taxon>Eukaryota</taxon>
        <taxon>Viridiplantae</taxon>
        <taxon>Streptophyta</taxon>
        <taxon>Embryophyta</taxon>
        <taxon>Tracheophyta</taxon>
        <taxon>Spermatophyta</taxon>
        <taxon>Magnoliopsida</taxon>
        <taxon>eudicotyledons</taxon>
        <taxon>Gunneridae</taxon>
        <taxon>Pentapetalae</taxon>
        <taxon>rosids</taxon>
        <taxon>fabids</taxon>
        <taxon>Malpighiales</taxon>
        <taxon>Euphorbiaceae</taxon>
        <taxon>Acalyphoideae</taxon>
        <taxon>Acalypheae</taxon>
        <taxon>Ricinus</taxon>
    </lineage>
</organism>
<dbReference type="AlphaFoldDB" id="B9SJ86"/>
<dbReference type="GO" id="GO:0005506">
    <property type="term" value="F:iron ion binding"/>
    <property type="evidence" value="ECO:0007669"/>
    <property type="project" value="InterPro"/>
</dbReference>
<evidence type="ECO:0000256" key="6">
    <source>
        <dbReference type="ARBA" id="ARBA00023004"/>
    </source>
</evidence>
<dbReference type="EC" id="1.14.13.68" evidence="10"/>
<dbReference type="PANTHER" id="PTHR47955">
    <property type="entry name" value="CYTOCHROME P450 FAMILY 71 PROTEIN"/>
    <property type="match status" value="1"/>
</dbReference>
<feature type="chain" id="PRO_5002891842" evidence="9">
    <location>
        <begin position="25"/>
        <end position="362"/>
    </location>
</feature>
<dbReference type="Proteomes" id="UP000008311">
    <property type="component" value="Unassembled WGS sequence"/>
</dbReference>
<dbReference type="PANTHER" id="PTHR47955:SF19">
    <property type="entry name" value="CYTOCHROME P450 71A9-LIKE ISOFORM X1"/>
    <property type="match status" value="1"/>
</dbReference>
<dbReference type="EMBL" id="EQ973982">
    <property type="protein sequence ID" value="EEF36332.1"/>
    <property type="molecule type" value="Genomic_DNA"/>
</dbReference>
<feature type="signal peptide" evidence="9">
    <location>
        <begin position="1"/>
        <end position="24"/>
    </location>
</feature>
<dbReference type="SUPFAM" id="SSF48264">
    <property type="entry name" value="Cytochrome P450"/>
    <property type="match status" value="1"/>
</dbReference>
<dbReference type="InterPro" id="IPR002401">
    <property type="entry name" value="Cyt_P450_E_grp-I"/>
</dbReference>
<protein>
    <submittedName>
        <fullName evidence="10">Cytochrome P450, putative</fullName>
        <ecNumber evidence="10">1.14.13.68</ecNumber>
    </submittedName>
</protein>
<evidence type="ECO:0000256" key="9">
    <source>
        <dbReference type="SAM" id="SignalP"/>
    </source>
</evidence>
<evidence type="ECO:0000256" key="5">
    <source>
        <dbReference type="ARBA" id="ARBA00023002"/>
    </source>
</evidence>
<evidence type="ECO:0000256" key="4">
    <source>
        <dbReference type="ARBA" id="ARBA00022723"/>
    </source>
</evidence>
<sequence>MFLYPIPLWVLLLLLLLLLPLLLPKRGNKHLPPGPPKLPIIGNLHQLAGLPHRSLWQLSKKYGPVMLLHFGGVPAVVISSAEAAEEVLKNHDLSCCSRPSLVGARRLSYNYLDLAFSPYGDYWREIRKICVHELFSIKRVQSFQFIRDEEVAALIDSISQSSSAATPVDLTEKFFSLTANITFRLAFGTSFEATDLEKDRFKNLLDDVEALLGSFSANEYFQHVGWIIDRFTGYYAKTESVFHKLDTFFQQIIDDHLKPGKMDKELEDIVDVLLRLEREQTEVGSVQLTKDHIKAVLMDLFVAGVYTGAVTLIWAMAELARNPEIMKNAQEEVRNVAGNRERVAESDIDDLHYLKMRSDFQF</sequence>
<reference evidence="11" key="1">
    <citation type="journal article" date="2010" name="Nat. Biotechnol.">
        <title>Draft genome sequence of the oilseed species Ricinus communis.</title>
        <authorList>
            <person name="Chan A.P."/>
            <person name="Crabtree J."/>
            <person name="Zhao Q."/>
            <person name="Lorenzi H."/>
            <person name="Orvis J."/>
            <person name="Puiu D."/>
            <person name="Melake-Berhan A."/>
            <person name="Jones K.M."/>
            <person name="Redman J."/>
            <person name="Chen G."/>
            <person name="Cahoon E.B."/>
            <person name="Gedil M."/>
            <person name="Stanke M."/>
            <person name="Haas B.J."/>
            <person name="Wortman J.R."/>
            <person name="Fraser-Liggett C.M."/>
            <person name="Ravel J."/>
            <person name="Rabinowicz P.D."/>
        </authorList>
    </citation>
    <scope>NUCLEOTIDE SEQUENCE [LARGE SCALE GENOMIC DNA]</scope>
    <source>
        <strain evidence="11">cv. Hale</strain>
    </source>
</reference>
<keyword evidence="11" id="KW-1185">Reference proteome</keyword>
<dbReference type="InterPro" id="IPR001128">
    <property type="entry name" value="Cyt_P450"/>
</dbReference>
<keyword evidence="3" id="KW-0349">Heme</keyword>
<dbReference type="PRINTS" id="PR00463">
    <property type="entry name" value="EP450I"/>
</dbReference>
<comment type="similarity">
    <text evidence="2">Belongs to the cytochrome P450 family.</text>
</comment>
<dbReference type="InterPro" id="IPR036396">
    <property type="entry name" value="Cyt_P450_sf"/>
</dbReference>
<dbReference type="Pfam" id="PF00067">
    <property type="entry name" value="p450"/>
    <property type="match status" value="1"/>
</dbReference>
<dbReference type="Gene3D" id="1.10.630.10">
    <property type="entry name" value="Cytochrome P450"/>
    <property type="match status" value="1"/>
</dbReference>
<feature type="transmembrane region" description="Helical" evidence="8">
    <location>
        <begin position="295"/>
        <end position="317"/>
    </location>
</feature>
<keyword evidence="6" id="KW-0408">Iron</keyword>
<keyword evidence="4" id="KW-0479">Metal-binding</keyword>
<dbReference type="GO" id="GO:0020037">
    <property type="term" value="F:heme binding"/>
    <property type="evidence" value="ECO:0007669"/>
    <property type="project" value="InterPro"/>
</dbReference>
<proteinExistence type="inferred from homology"/>
<dbReference type="InParanoid" id="B9SJ86"/>
<evidence type="ECO:0000313" key="11">
    <source>
        <dbReference type="Proteomes" id="UP000008311"/>
    </source>
</evidence>
<dbReference type="GO" id="GO:0016705">
    <property type="term" value="F:oxidoreductase activity, acting on paired donors, with incorporation or reduction of molecular oxygen"/>
    <property type="evidence" value="ECO:0007669"/>
    <property type="project" value="InterPro"/>
</dbReference>
<keyword evidence="5 10" id="KW-0560">Oxidoreductase</keyword>
<dbReference type="GO" id="GO:0016491">
    <property type="term" value="F:oxidoreductase activity"/>
    <property type="evidence" value="ECO:0000318"/>
    <property type="project" value="GO_Central"/>
</dbReference>
<gene>
    <name evidence="10" type="ORF">RCOM_1478730</name>
</gene>
<keyword evidence="8" id="KW-0472">Membrane</keyword>
<name>B9SJ86_RICCO</name>
<evidence type="ECO:0000256" key="3">
    <source>
        <dbReference type="ARBA" id="ARBA00022617"/>
    </source>
</evidence>
<evidence type="ECO:0000256" key="2">
    <source>
        <dbReference type="ARBA" id="ARBA00010617"/>
    </source>
</evidence>
<keyword evidence="9" id="KW-0732">Signal</keyword>
<evidence type="ECO:0000256" key="8">
    <source>
        <dbReference type="SAM" id="Phobius"/>
    </source>
</evidence>
<evidence type="ECO:0000256" key="1">
    <source>
        <dbReference type="ARBA" id="ARBA00001971"/>
    </source>
</evidence>
<dbReference type="eggNOG" id="KOG0156">
    <property type="taxonomic scope" value="Eukaryota"/>
</dbReference>
<keyword evidence="8" id="KW-0812">Transmembrane</keyword>
<evidence type="ECO:0000256" key="7">
    <source>
        <dbReference type="ARBA" id="ARBA00023033"/>
    </source>
</evidence>